<dbReference type="Gene3D" id="3.60.10.10">
    <property type="entry name" value="Endonuclease/exonuclease/phosphatase"/>
    <property type="match status" value="1"/>
</dbReference>
<dbReference type="EMBL" id="CP086322">
    <property type="protein sequence ID" value="UQA92030.1"/>
    <property type="molecule type" value="Genomic_DNA"/>
</dbReference>
<dbReference type="InterPro" id="IPR036691">
    <property type="entry name" value="Endo/exonu/phosph_ase_sf"/>
</dbReference>
<proteinExistence type="predicted"/>
<dbReference type="PANTHER" id="PTHR41349">
    <property type="match status" value="1"/>
</dbReference>
<accession>A0ABY4M2M7</accession>
<dbReference type="SUPFAM" id="SSF56219">
    <property type="entry name" value="DNase I-like"/>
    <property type="match status" value="1"/>
</dbReference>
<feature type="signal peptide" evidence="1">
    <location>
        <begin position="1"/>
        <end position="23"/>
    </location>
</feature>
<sequence length="334" mass="36204">MRGAATVLAAGLAWTAVPAPAAARPTAAPESMRVLSWNIFHGGKDAELGGAENLPRVIDQLVDIAPDVFFSIETYGSAEDIRTALSARAGKGRYTAVRVTSGSSDNLWVFTRYTVVTTFPKPTGNAVSDFNIGGARVQLPSGRKVNLFDTWLSYTNPWIGDMIDTNAHDLQAGRTPRYTRQQVAAAEAGAQLPQIRDVVHRQVPAMLGGNTDPVLLAGDFNTVPAVDWNGRWAHCADHFGMSYELRTTEVLADAGFRDTYREANPDVCAAPGRTWSPQPEHASLITPDRIDFIFAKGAPVQVRGSYTVDERLPQHEPGRFYSDHAAVVTDLVVS</sequence>
<evidence type="ECO:0000256" key="1">
    <source>
        <dbReference type="SAM" id="SignalP"/>
    </source>
</evidence>
<name>A0ABY4M2M7_9ACTN</name>
<protein>
    <submittedName>
        <fullName evidence="3">Endonuclease/exonuclease/phosphatase family protein</fullName>
    </submittedName>
</protein>
<organism evidence="3 4">
    <name type="scientific">Streptomyces halobius</name>
    <dbReference type="NCBI Taxonomy" id="2879846"/>
    <lineage>
        <taxon>Bacteria</taxon>
        <taxon>Bacillati</taxon>
        <taxon>Actinomycetota</taxon>
        <taxon>Actinomycetes</taxon>
        <taxon>Kitasatosporales</taxon>
        <taxon>Streptomycetaceae</taxon>
        <taxon>Streptomyces</taxon>
    </lineage>
</organism>
<evidence type="ECO:0000313" key="3">
    <source>
        <dbReference type="EMBL" id="UQA92030.1"/>
    </source>
</evidence>
<dbReference type="GO" id="GO:0004519">
    <property type="term" value="F:endonuclease activity"/>
    <property type="evidence" value="ECO:0007669"/>
    <property type="project" value="UniProtKB-KW"/>
</dbReference>
<evidence type="ECO:0000259" key="2">
    <source>
        <dbReference type="Pfam" id="PF03372"/>
    </source>
</evidence>
<keyword evidence="3" id="KW-0540">Nuclease</keyword>
<feature type="chain" id="PRO_5046564825" evidence="1">
    <location>
        <begin position="24"/>
        <end position="334"/>
    </location>
</feature>
<feature type="domain" description="Endonuclease/exonuclease/phosphatase" evidence="2">
    <location>
        <begin position="35"/>
        <end position="324"/>
    </location>
</feature>
<reference evidence="3" key="1">
    <citation type="submission" date="2021-10" db="EMBL/GenBank/DDBJ databases">
        <title>Streptomyces nigrumlapis sp.nov.,an antimicrobial producing actinobacterium isolated from Black Gobi rocks.</title>
        <authorList>
            <person name="Wen Y."/>
            <person name="Zhang W."/>
            <person name="Liu X.G."/>
        </authorList>
    </citation>
    <scope>NUCLEOTIDE SEQUENCE</scope>
    <source>
        <strain evidence="3">ST13-2-2</strain>
    </source>
</reference>
<dbReference type="Proteomes" id="UP000830115">
    <property type="component" value="Chromosome"/>
</dbReference>
<dbReference type="InterPro" id="IPR005135">
    <property type="entry name" value="Endo/exonuclease/phosphatase"/>
</dbReference>
<keyword evidence="4" id="KW-1185">Reference proteome</keyword>
<dbReference type="Pfam" id="PF03372">
    <property type="entry name" value="Exo_endo_phos"/>
    <property type="match status" value="1"/>
</dbReference>
<evidence type="ECO:0000313" key="4">
    <source>
        <dbReference type="Proteomes" id="UP000830115"/>
    </source>
</evidence>
<keyword evidence="3" id="KW-0255">Endonuclease</keyword>
<dbReference type="RefSeq" id="WP_248862848.1">
    <property type="nucleotide sequence ID" value="NZ_CP086322.1"/>
</dbReference>
<gene>
    <name evidence="3" type="ORF">K9S39_09370</name>
</gene>
<keyword evidence="1" id="KW-0732">Signal</keyword>
<dbReference type="PANTHER" id="PTHR41349:SF1">
    <property type="entry name" value="PROTEIN CBG08683"/>
    <property type="match status" value="1"/>
</dbReference>
<keyword evidence="3" id="KW-0378">Hydrolase</keyword>